<dbReference type="SUPFAM" id="SSF50729">
    <property type="entry name" value="PH domain-like"/>
    <property type="match status" value="1"/>
</dbReference>
<dbReference type="InterPro" id="IPR001857">
    <property type="entry name" value="Ribosomal_bL19"/>
</dbReference>
<dbReference type="PROSITE" id="PS50003">
    <property type="entry name" value="PH_DOMAIN"/>
    <property type="match status" value="1"/>
</dbReference>
<evidence type="ECO:0000256" key="1">
    <source>
        <dbReference type="ARBA" id="ARBA00005781"/>
    </source>
</evidence>
<dbReference type="Gene3D" id="1.10.220.20">
    <property type="match status" value="1"/>
</dbReference>
<evidence type="ECO:0000256" key="3">
    <source>
        <dbReference type="ARBA" id="ARBA00023274"/>
    </source>
</evidence>
<dbReference type="Gene3D" id="1.10.1000.11">
    <property type="entry name" value="Arf Nucleotide-binding Site Opener,domain 2"/>
    <property type="match status" value="1"/>
</dbReference>
<evidence type="ECO:0000256" key="5">
    <source>
        <dbReference type="ARBA" id="ARBA00035359"/>
    </source>
</evidence>
<organism evidence="8 9">
    <name type="scientific">Oikopleura dioica</name>
    <name type="common">Tunicate</name>
    <dbReference type="NCBI Taxonomy" id="34765"/>
    <lineage>
        <taxon>Eukaryota</taxon>
        <taxon>Metazoa</taxon>
        <taxon>Chordata</taxon>
        <taxon>Tunicata</taxon>
        <taxon>Appendicularia</taxon>
        <taxon>Copelata</taxon>
        <taxon>Oikopleuridae</taxon>
        <taxon>Oikopleura</taxon>
    </lineage>
</organism>
<dbReference type="InterPro" id="IPR011993">
    <property type="entry name" value="PH-like_dom_sf"/>
</dbReference>
<dbReference type="CDD" id="cd01252">
    <property type="entry name" value="PH_GRP1-like"/>
    <property type="match status" value="1"/>
</dbReference>
<reference evidence="8 9" key="1">
    <citation type="submission" date="2021-04" db="EMBL/GenBank/DDBJ databases">
        <authorList>
            <person name="Bliznina A."/>
        </authorList>
    </citation>
    <scope>NUCLEOTIDE SEQUENCE [LARGE SCALE GENOMIC DNA]</scope>
</reference>
<feature type="domain" description="SEC7" evidence="7">
    <location>
        <begin position="130"/>
        <end position="317"/>
    </location>
</feature>
<dbReference type="EMBL" id="OU015566">
    <property type="protein sequence ID" value="CAG5107598.1"/>
    <property type="molecule type" value="Genomic_DNA"/>
</dbReference>
<dbReference type="PANTHER" id="PTHR10663">
    <property type="entry name" value="GUANYL-NUCLEOTIDE EXCHANGE FACTOR"/>
    <property type="match status" value="1"/>
</dbReference>
<dbReference type="Gene3D" id="2.30.30.790">
    <property type="match status" value="1"/>
</dbReference>
<dbReference type="Proteomes" id="UP001158576">
    <property type="component" value="Chromosome 1"/>
</dbReference>
<protein>
    <recommendedName>
        <fullName evidence="4">Large ribosomal subunit protein bL19m</fullName>
    </recommendedName>
    <alternativeName>
        <fullName evidence="5">39S ribosomal protein L19, mitochondrial</fullName>
    </alternativeName>
</protein>
<dbReference type="Pfam" id="PF01245">
    <property type="entry name" value="Ribosomal_L19"/>
    <property type="match status" value="1"/>
</dbReference>
<dbReference type="InterPro" id="IPR035999">
    <property type="entry name" value="Sec7_dom_sf"/>
</dbReference>
<accession>A0ABN7STZ8</accession>
<evidence type="ECO:0000313" key="9">
    <source>
        <dbReference type="Proteomes" id="UP001158576"/>
    </source>
</evidence>
<name>A0ABN7STZ8_OIKDI</name>
<dbReference type="Pfam" id="PF00169">
    <property type="entry name" value="PH"/>
    <property type="match status" value="1"/>
</dbReference>
<dbReference type="InterPro" id="IPR000904">
    <property type="entry name" value="Sec7_dom"/>
</dbReference>
<dbReference type="InterPro" id="IPR023394">
    <property type="entry name" value="Sec7_C_sf"/>
</dbReference>
<dbReference type="CDD" id="cd00171">
    <property type="entry name" value="Sec7"/>
    <property type="match status" value="1"/>
</dbReference>
<gene>
    <name evidence="8" type="ORF">OKIOD_LOCUS12169</name>
</gene>
<proteinExistence type="inferred from homology"/>
<dbReference type="SUPFAM" id="SSF48425">
    <property type="entry name" value="Sec7 domain"/>
    <property type="match status" value="1"/>
</dbReference>
<keyword evidence="2" id="KW-0689">Ribosomal protein</keyword>
<dbReference type="SUPFAM" id="SSF50104">
    <property type="entry name" value="Translation proteins SH3-like domain"/>
    <property type="match status" value="1"/>
</dbReference>
<evidence type="ECO:0000313" key="8">
    <source>
        <dbReference type="EMBL" id="CAG5107598.1"/>
    </source>
</evidence>
<dbReference type="SMART" id="SM00222">
    <property type="entry name" value="Sec7"/>
    <property type="match status" value="1"/>
</dbReference>
<evidence type="ECO:0000256" key="4">
    <source>
        <dbReference type="ARBA" id="ARBA00035288"/>
    </source>
</evidence>
<dbReference type="SMART" id="SM00233">
    <property type="entry name" value="PH"/>
    <property type="match status" value="1"/>
</dbReference>
<dbReference type="InterPro" id="IPR001849">
    <property type="entry name" value="PH_domain"/>
</dbReference>
<sequence length="801" mass="93417">MLDVTVETKLEHDQIDVSWEWKGDGCAPTGYLIKWADREEQLAADKRRYQLPIEDQTALVVTLQTMGESSVEYNSFVNIRGPKLDKAKEEAMTLIMRRKAELLRDIARVRRDLEENAREVAFFTDPERFKERSEQNKSRELKTAVRKFNQKPKRGLEQFIQHNYVDESPKSITKFLLNQKGLSKSAIGELLGEPDQKYLDILEQFVVAIDFTGLDLVEALRRYLSKFKLPGEAQKIDRIIETFSKGYTNCNPTVFSSSDTCYVIAFSIILLNTSLHNPNVKEKPTEDRFIRMCAGIDGGNDLPASQLGSYFKSINKNPFKLPEEEDQAFANVLYNPDKEGFLYKLGGKIKGWKRRWIVLTEKTLYYFEEAKDREPKGIIPLNNVQVRKCDEKGRNFCFELYKEQELPMMTIKDVKINPDGKVIDGNLGTKSPIIRFSAPTEDDLDDWVSTIKKCLGRDPMYDLIADRRRRAGKLLQRQSVLQLVRPKLEQKNEVADITEAIAGREDRKLFAPEYISPERQAPHSLWKRLVRQDCLRRRNVIEIPEFYVGSLLRVTYTDKYAQDKSTVFAGRVIFLHGFGTNHKVLLRNFVNGTMVNLKIDLYSPIIQKIEVLRLEKWKDSNLQYLKLCDPAYCTVPLDMMPEPPTPLNQELKYFEGKVMFKRPTQMPEPPVTQQEMVDDPIGTDGKHFNGHWQNIHYGDKRISLKQNQKWPQYQNLFADEFTIKEDDIYAQYRHRLANWAKYDIMRHHNFVDEKENVIKEMSRNKKILEKKTRAVGRPKVDYSKISKVWIEDYNLKTCEPK</sequence>
<comment type="similarity">
    <text evidence="1">Belongs to the bacterial ribosomal protein bL19 family.</text>
</comment>
<keyword evidence="3" id="KW-0687">Ribonucleoprotein</keyword>
<dbReference type="PROSITE" id="PS50190">
    <property type="entry name" value="SEC7"/>
    <property type="match status" value="1"/>
</dbReference>
<evidence type="ECO:0000259" key="6">
    <source>
        <dbReference type="PROSITE" id="PS50003"/>
    </source>
</evidence>
<dbReference type="Pfam" id="PF01369">
    <property type="entry name" value="Sec7"/>
    <property type="match status" value="1"/>
</dbReference>
<keyword evidence="9" id="KW-1185">Reference proteome</keyword>
<dbReference type="InterPro" id="IPR008991">
    <property type="entry name" value="Translation_prot_SH3-like_sf"/>
</dbReference>
<feature type="domain" description="PH" evidence="6">
    <location>
        <begin position="335"/>
        <end position="456"/>
    </location>
</feature>
<dbReference type="InterPro" id="IPR038657">
    <property type="entry name" value="Ribosomal_bL19_sf"/>
</dbReference>
<evidence type="ECO:0000259" key="7">
    <source>
        <dbReference type="PROSITE" id="PS50190"/>
    </source>
</evidence>
<dbReference type="Gene3D" id="2.30.29.30">
    <property type="entry name" value="Pleckstrin-homology domain (PH domain)/Phosphotyrosine-binding domain (PTB)"/>
    <property type="match status" value="1"/>
</dbReference>
<evidence type="ECO:0000256" key="2">
    <source>
        <dbReference type="ARBA" id="ARBA00022980"/>
    </source>
</evidence>